<evidence type="ECO:0000256" key="7">
    <source>
        <dbReference type="PROSITE-ProRule" id="PRU00169"/>
    </source>
</evidence>
<dbReference type="Pfam" id="PF02518">
    <property type="entry name" value="HATPase_c"/>
    <property type="match status" value="1"/>
</dbReference>
<sequence length="409" mass="45266">MNPIKILVVEDEVIVAQDIAGRLKKLGYVVTATVSSGEEAIQKAIENPPNLVLMDIVLKGDMDGVTAAEKIRTNRNVPTVFLTAYADDQTLQRAKLTDPFGYIIKPFQQHDLRVAIEIALHRHEIETKMRESLKASEAARESLEEKSHRQNHYISMAAHELRNPLNAILISAELLEIDRTRSSDESQVRTLRLVHSATQKMNQLIDDMLFMGRAEAGKLKCNPLPINLVEFCQELLAQLQLGNEAKHKLTLIPSDVTSAMLDQQLLHGILSNLIVNAIKYSPNGGQVTLELEYRQAGKGDKEAIFCLSPHCLFGNSQFINSNSPLLIMRIRDEGIGIPETEVGKIFEMFYRCKNTGKIKGNGLGLTIVKKAVELQGGAIACESKIGVGTTFTVALPYLALSSKTQRETT</sequence>
<dbReference type="InterPro" id="IPR003661">
    <property type="entry name" value="HisK_dim/P_dom"/>
</dbReference>
<dbReference type="InterPro" id="IPR036890">
    <property type="entry name" value="HATPase_C_sf"/>
</dbReference>
<dbReference type="Pfam" id="PF00072">
    <property type="entry name" value="Response_reg"/>
    <property type="match status" value="1"/>
</dbReference>
<dbReference type="CDD" id="cd17534">
    <property type="entry name" value="REC_DC-like"/>
    <property type="match status" value="1"/>
</dbReference>
<dbReference type="InterPro" id="IPR003594">
    <property type="entry name" value="HATPase_dom"/>
</dbReference>
<reference evidence="10 11" key="1">
    <citation type="journal article" date="2020" name="Sci. Rep.">
        <title>A novel cyanobacterial geosmin producer, revising GeoA distribution and dispersion patterns in Bacteria.</title>
        <authorList>
            <person name="Churro C."/>
            <person name="Semedo-Aguiar A.P."/>
            <person name="Silva A.D."/>
            <person name="Pereira-Leal J.B."/>
            <person name="Leite R.B."/>
        </authorList>
    </citation>
    <scope>NUCLEOTIDE SEQUENCE [LARGE SCALE GENOMIC DNA]</scope>
    <source>
        <strain evidence="10 11">IPMA8</strain>
    </source>
</reference>
<keyword evidence="5 10" id="KW-0418">Kinase</keyword>
<accession>A0ABX2CQM6</accession>
<dbReference type="InterPro" id="IPR011006">
    <property type="entry name" value="CheY-like_superfamily"/>
</dbReference>
<keyword evidence="3 7" id="KW-0597">Phosphoprotein</keyword>
<dbReference type="CDD" id="cd00082">
    <property type="entry name" value="HisKA"/>
    <property type="match status" value="1"/>
</dbReference>
<dbReference type="PRINTS" id="PR00344">
    <property type="entry name" value="BCTRLSENSOR"/>
</dbReference>
<evidence type="ECO:0000256" key="2">
    <source>
        <dbReference type="ARBA" id="ARBA00012438"/>
    </source>
</evidence>
<dbReference type="SMART" id="SM00388">
    <property type="entry name" value="HisKA"/>
    <property type="match status" value="1"/>
</dbReference>
<evidence type="ECO:0000256" key="6">
    <source>
        <dbReference type="ARBA" id="ARBA00023012"/>
    </source>
</evidence>
<feature type="domain" description="Response regulatory" evidence="9">
    <location>
        <begin position="5"/>
        <end position="120"/>
    </location>
</feature>
<comment type="caution">
    <text evidence="10">The sequence shown here is derived from an EMBL/GenBank/DDBJ whole genome shotgun (WGS) entry which is preliminary data.</text>
</comment>
<evidence type="ECO:0000256" key="4">
    <source>
        <dbReference type="ARBA" id="ARBA00022679"/>
    </source>
</evidence>
<dbReference type="PANTHER" id="PTHR43711:SF26">
    <property type="entry name" value="SENSOR HISTIDINE KINASE RCSC"/>
    <property type="match status" value="1"/>
</dbReference>
<name>A0ABX2CQM6_9CYAN</name>
<organism evidence="10 11">
    <name type="scientific">Microcoleus asticus IPMA8</name>
    <dbReference type="NCBI Taxonomy" id="2563858"/>
    <lineage>
        <taxon>Bacteria</taxon>
        <taxon>Bacillati</taxon>
        <taxon>Cyanobacteriota</taxon>
        <taxon>Cyanophyceae</taxon>
        <taxon>Oscillatoriophycideae</taxon>
        <taxon>Oscillatoriales</taxon>
        <taxon>Microcoleaceae</taxon>
        <taxon>Microcoleus</taxon>
        <taxon>Microcoleus asticus</taxon>
    </lineage>
</organism>
<dbReference type="Gene3D" id="3.30.565.10">
    <property type="entry name" value="Histidine kinase-like ATPase, C-terminal domain"/>
    <property type="match status" value="1"/>
</dbReference>
<dbReference type="CDD" id="cd00075">
    <property type="entry name" value="HATPase"/>
    <property type="match status" value="1"/>
</dbReference>
<dbReference type="PROSITE" id="PS50109">
    <property type="entry name" value="HIS_KIN"/>
    <property type="match status" value="1"/>
</dbReference>
<evidence type="ECO:0000256" key="3">
    <source>
        <dbReference type="ARBA" id="ARBA00022553"/>
    </source>
</evidence>
<gene>
    <name evidence="10" type="primary">walK_2</name>
    <name evidence="10" type="ORF">E5S67_00438</name>
</gene>
<dbReference type="SMART" id="SM00448">
    <property type="entry name" value="REC"/>
    <property type="match status" value="1"/>
</dbReference>
<comment type="catalytic activity">
    <reaction evidence="1">
        <text>ATP + protein L-histidine = ADP + protein N-phospho-L-histidine.</text>
        <dbReference type="EC" id="2.7.13.3"/>
    </reaction>
</comment>
<feature type="modified residue" description="4-aspartylphosphate" evidence="7">
    <location>
        <position position="55"/>
    </location>
</feature>
<keyword evidence="6" id="KW-0902">Two-component regulatory system</keyword>
<dbReference type="EC" id="2.7.13.3" evidence="2"/>
<dbReference type="InterPro" id="IPR001789">
    <property type="entry name" value="Sig_transdc_resp-reg_receiver"/>
</dbReference>
<dbReference type="Gene3D" id="1.10.287.130">
    <property type="match status" value="1"/>
</dbReference>
<dbReference type="InterPro" id="IPR036097">
    <property type="entry name" value="HisK_dim/P_sf"/>
</dbReference>
<dbReference type="InterPro" id="IPR005467">
    <property type="entry name" value="His_kinase_dom"/>
</dbReference>
<feature type="domain" description="Histidine kinase" evidence="8">
    <location>
        <begin position="156"/>
        <end position="399"/>
    </location>
</feature>
<dbReference type="SMART" id="SM00387">
    <property type="entry name" value="HATPase_c"/>
    <property type="match status" value="1"/>
</dbReference>
<evidence type="ECO:0000256" key="1">
    <source>
        <dbReference type="ARBA" id="ARBA00000085"/>
    </source>
</evidence>
<keyword evidence="4 10" id="KW-0808">Transferase</keyword>
<dbReference type="Pfam" id="PF00512">
    <property type="entry name" value="HisKA"/>
    <property type="match status" value="1"/>
</dbReference>
<dbReference type="RefSeq" id="WP_172185059.1">
    <property type="nucleotide sequence ID" value="NZ_CAWPPK010000263.1"/>
</dbReference>
<dbReference type="PROSITE" id="PS50110">
    <property type="entry name" value="RESPONSE_REGULATORY"/>
    <property type="match status" value="1"/>
</dbReference>
<dbReference type="InterPro" id="IPR050736">
    <property type="entry name" value="Sensor_HK_Regulatory"/>
</dbReference>
<dbReference type="SUPFAM" id="SSF47384">
    <property type="entry name" value="Homodimeric domain of signal transducing histidine kinase"/>
    <property type="match status" value="1"/>
</dbReference>
<evidence type="ECO:0000256" key="5">
    <source>
        <dbReference type="ARBA" id="ARBA00022777"/>
    </source>
</evidence>
<evidence type="ECO:0000259" key="9">
    <source>
        <dbReference type="PROSITE" id="PS50110"/>
    </source>
</evidence>
<evidence type="ECO:0000313" key="10">
    <source>
        <dbReference type="EMBL" id="NQE32722.1"/>
    </source>
</evidence>
<protein>
    <recommendedName>
        <fullName evidence="2">histidine kinase</fullName>
        <ecNumber evidence="2">2.7.13.3</ecNumber>
    </recommendedName>
</protein>
<dbReference type="GO" id="GO:0004673">
    <property type="term" value="F:protein histidine kinase activity"/>
    <property type="evidence" value="ECO:0007669"/>
    <property type="project" value="UniProtKB-EC"/>
</dbReference>
<dbReference type="SUPFAM" id="SSF55874">
    <property type="entry name" value="ATPase domain of HSP90 chaperone/DNA topoisomerase II/histidine kinase"/>
    <property type="match status" value="1"/>
</dbReference>
<dbReference type="Gene3D" id="3.40.50.2300">
    <property type="match status" value="1"/>
</dbReference>
<dbReference type="PANTHER" id="PTHR43711">
    <property type="entry name" value="TWO-COMPONENT HISTIDINE KINASE"/>
    <property type="match status" value="1"/>
</dbReference>
<dbReference type="SUPFAM" id="SSF52172">
    <property type="entry name" value="CheY-like"/>
    <property type="match status" value="1"/>
</dbReference>
<proteinExistence type="predicted"/>
<evidence type="ECO:0000259" key="8">
    <source>
        <dbReference type="PROSITE" id="PS50109"/>
    </source>
</evidence>
<dbReference type="EMBL" id="SRRZ01000005">
    <property type="protein sequence ID" value="NQE32722.1"/>
    <property type="molecule type" value="Genomic_DNA"/>
</dbReference>
<dbReference type="Proteomes" id="UP000702425">
    <property type="component" value="Unassembled WGS sequence"/>
</dbReference>
<evidence type="ECO:0000313" key="11">
    <source>
        <dbReference type="Proteomes" id="UP000702425"/>
    </source>
</evidence>
<dbReference type="InterPro" id="IPR004358">
    <property type="entry name" value="Sig_transdc_His_kin-like_C"/>
</dbReference>
<keyword evidence="11" id="KW-1185">Reference proteome</keyword>